<feature type="region of interest" description="Disordered" evidence="1">
    <location>
        <begin position="1"/>
        <end position="43"/>
    </location>
</feature>
<feature type="non-terminal residue" evidence="2">
    <location>
        <position position="1"/>
    </location>
</feature>
<evidence type="ECO:0000256" key="1">
    <source>
        <dbReference type="SAM" id="MobiDB-lite"/>
    </source>
</evidence>
<evidence type="ECO:0000313" key="2">
    <source>
        <dbReference type="EMBL" id="GFD18651.1"/>
    </source>
</evidence>
<comment type="caution">
    <text evidence="2">The sequence shown here is derived from an EMBL/GenBank/DDBJ whole genome shotgun (WGS) entry which is preliminary data.</text>
</comment>
<protein>
    <submittedName>
        <fullName evidence="2">Uncharacterized protein</fullName>
    </submittedName>
</protein>
<name>A0A699U9M5_TANCI</name>
<sequence>TSHKAEIPKADTLPRKRPLLTTPRPGCEVRESSAAARQPGHTMARSVDCSFVDNMETRFRDTERRMMTALEMVNMREDRETMRAERRERLAYK</sequence>
<proteinExistence type="predicted"/>
<dbReference type="AlphaFoldDB" id="A0A699U9M5"/>
<accession>A0A699U9M5</accession>
<feature type="compositionally biased region" description="Basic and acidic residues" evidence="1">
    <location>
        <begin position="1"/>
        <end position="14"/>
    </location>
</feature>
<dbReference type="EMBL" id="BKCJ011308862">
    <property type="protein sequence ID" value="GFD18651.1"/>
    <property type="molecule type" value="Genomic_DNA"/>
</dbReference>
<reference evidence="2" key="1">
    <citation type="journal article" date="2019" name="Sci. Rep.">
        <title>Draft genome of Tanacetum cinerariifolium, the natural source of mosquito coil.</title>
        <authorList>
            <person name="Yamashiro T."/>
            <person name="Shiraishi A."/>
            <person name="Satake H."/>
            <person name="Nakayama K."/>
        </authorList>
    </citation>
    <scope>NUCLEOTIDE SEQUENCE</scope>
</reference>
<organism evidence="2">
    <name type="scientific">Tanacetum cinerariifolium</name>
    <name type="common">Dalmatian daisy</name>
    <name type="synonym">Chrysanthemum cinerariifolium</name>
    <dbReference type="NCBI Taxonomy" id="118510"/>
    <lineage>
        <taxon>Eukaryota</taxon>
        <taxon>Viridiplantae</taxon>
        <taxon>Streptophyta</taxon>
        <taxon>Embryophyta</taxon>
        <taxon>Tracheophyta</taxon>
        <taxon>Spermatophyta</taxon>
        <taxon>Magnoliopsida</taxon>
        <taxon>eudicotyledons</taxon>
        <taxon>Gunneridae</taxon>
        <taxon>Pentapetalae</taxon>
        <taxon>asterids</taxon>
        <taxon>campanulids</taxon>
        <taxon>Asterales</taxon>
        <taxon>Asteraceae</taxon>
        <taxon>Asteroideae</taxon>
        <taxon>Anthemideae</taxon>
        <taxon>Anthemidinae</taxon>
        <taxon>Tanacetum</taxon>
    </lineage>
</organism>
<gene>
    <name evidence="2" type="ORF">Tci_890620</name>
</gene>